<keyword evidence="5" id="KW-0862">Zinc</keyword>
<evidence type="ECO:0000256" key="5">
    <source>
        <dbReference type="ARBA" id="ARBA00022833"/>
    </source>
</evidence>
<sequence length="2325" mass="262218">MDQLEFFKQLTANTSTVPVKEEEPDQPMDFQQAARASNTPPPGLDEPDEEEGEEGEGEEEEEVEEEKQEEETEAPLLTGVSAMTEEIEAAAKKEAEITKKLVNFMMREEPPAKKQKRKVEEERSSRREEEVKPPLTTFGHSSRPRRSVNYASIERGDEAQSQSLVQDFGSGKKRTKRTRDELDENYDQAKETRRRGRPTNRNYIPNNSTMASARTIVQTVRSAEDEFRAVAPKPGDERPDPSKRDFLQQLDEFAPIRRASGGFRRFVLWFSDEAALQLLEVVKRRCNLTTENDIEQLVQALRHVYNSMSKDFRREWEKGARSDIQESNKFLGTNLVMPMSEILAKDALRDPKLKPAIAQGVRPNCCSARPLLANMLQTIEHYLQHHDIVHFFGCDFCFKVFPTRYELTKHECPEFTGFMYELVTKGLTLTLEAAYMYLCCTQCGVWLPVKANITAMKGWTYFATTMTNHTCKPLAAIVVFFRKPLPEEGKHVRMMFQVIPHIDIGFPMSCNECGIEEFETFAEIEEHFKTAPHKGFPCLKCPKKFGTQFALRHHQNCHMSSSAQFANYLLYSATYEPPPSASHPRYIGFNTEIPVFGGRHAAELQMLESCQPKDLVDPKDLTFRRKIYLWKDPRAKKKEQRESTSDSKDSSPFELEPGESSGEEDFQKALRKKEKLPPSPDLTDSGDDSDAVTSNRKKNKVKKPIKMRGNLGYEHIDTVEFFEKSEAEQEARRRLSEVLEIRTLEPFESLRNPKRVLKTLEDAQEVLLPPIGCKLADEVAAFTMRTVLLPAANCIDPLKDCMCLNKIFVYCDKCTEVVNQDVQTHAIECQASEDQITEVYHAAAGPHAGLRCIFPDCKAHLCSAIGLRFHLFNEHNKQVSLASETSVAVVDEYSKIRYDRSLMGTAKHFTSLQLDDRSFLARMTDADCFLPFSGLLEGRLQPRPPPPPLPVAIATKRNLQYAIPPVPAPEYRPAASAADRPSLNAIRQQQQQSSRVKPYRVPRTNRWYACFWCERQYDSIDQFIDHLVKTHSIICLACGRCFSSANAKRTHVCLRTFSDSRKPGTSLSGNCPTCEQTFPIESLYVHQLRRHFHSIDYIHATGELFPVGRDLGIRPNAAFHPAKTPKPPGPIRSIQMDTEYTAQRHEERAKKVRPGLPPCVGVPFDQIHTTLKAPPAGMIIRIPNPQSIDTRLMCYLCELTFANVDELTAHLDEHPEKWKNCPLCGFDVADHYELHRHLLTAHVIKISNALCCAFCQETHRFMGSHMIYQCKRVARCTICGQKSNDPAANRLHMQRTHSLALRRFQCTFCAKLYGSVGEYYEHECPAGGGRVYACSCSPDKHFATPTGYFDHFDSIHVTRNVCRICNQDMVTTDGMLKHRLSHMRSQPGKDQQKKLFVLMHALFPKPDSGYAMWQEHGGPTPRSFEDVDRSKEFMMMGNLGPIPLATLQSYSSPPPTLSDILGKQFAPSSSCSTAPATTLQRVVQSRIHQGSSTPEVVTLESDGEDDCVLVVEKPTSEFFLRYSNPMFPEVSESTSPETPIAVDREVRIESSQDGYETSVQQPGYVADDDLEVADEGSDSPAGQPVVKEIVDDNADDELAVVAEVENAAGTLPSSVSAGRERKFKCNACSMSYFTNNALEVHKKDHKLDAGSTTCSETYGIPLVTPSVWICRNCCIAFEDQKTHAEHLRVHGSSSGNCPECSGIAFNNMALTSHQTAHAENRVKFSCGTCLFVFTSDLQLMDHLMMAHSIGLFYFCKLCNFGSTNADRVYMHIGTHGNQPYTLAQRFGACPAQLLNYTPTDEKAFRIQLLHKKVTLTQPSDCTHRALLLNNENSVTCRTCHCTQSYFNFLAHNNYSKETEMPSFKQIHGEDDRFPLWRHLNEKNANMMIRCGNIHQNHMPQHSAAPAHHRNPAILSRPPVPLPRGAYQPAPVVSMTSNGVRVIKPHQQALGPPPPREPMMMARRIVVPGTARIGVGGQVTVQPPPIRTTNNVTAVTTRCRSKECDKLLTSEFDRQLHTMHTSENSWFCRQCGRTQKTEMELVQHYISQHLTASYNKFHEHGFKSVVHKLTCPIPSCHGLELQSLKLFEKHMNKEHTKELPFEAECCDARFATKERLDRHEKLHAAYVETNGTDSSCCTICGTLDMWQLPKDTRIDCLQSHTIRHGLDYRSSCRSCLKQFDSDIDQSQAIAHCRQEHGLVMPEAPLTICKLCNRGGMSEDKYAEHCKTYHVFNILCKAQLSVRGELVVTLGEEYERYVGMERRHRSSTSQSSSSSSSKNQQSSTSSTTPQISSANGGNAALLSIAAAIGESSSSTRMEEDDDVMTLD</sequence>
<dbReference type="eggNOG" id="KOG1721">
    <property type="taxonomic scope" value="Eukaryota"/>
</dbReference>
<dbReference type="WBParaSite" id="Csp11.Scaffold630.g17209.t1">
    <property type="protein sequence ID" value="Csp11.Scaffold630.g17209.t1"/>
    <property type="gene ID" value="Csp11.Scaffold630.g17209"/>
</dbReference>
<evidence type="ECO:0000256" key="8">
    <source>
        <dbReference type="SAM" id="MobiDB-lite"/>
    </source>
</evidence>
<dbReference type="PROSITE" id="PS00028">
    <property type="entry name" value="ZINC_FINGER_C2H2_1"/>
    <property type="match status" value="7"/>
</dbReference>
<evidence type="ECO:0000256" key="7">
    <source>
        <dbReference type="PROSITE-ProRule" id="PRU00042"/>
    </source>
</evidence>
<dbReference type="InterPro" id="IPR013087">
    <property type="entry name" value="Znf_C2H2_type"/>
</dbReference>
<feature type="compositionally biased region" description="Low complexity" evidence="8">
    <location>
        <begin position="2265"/>
        <end position="2292"/>
    </location>
</feature>
<reference evidence="11" key="1">
    <citation type="submission" date="2016-11" db="UniProtKB">
        <authorList>
            <consortium name="WormBaseParasite"/>
        </authorList>
    </citation>
    <scope>IDENTIFICATION</scope>
</reference>
<feature type="compositionally biased region" description="Polar residues" evidence="8">
    <location>
        <begin position="985"/>
        <end position="995"/>
    </location>
</feature>
<feature type="domain" description="C2H2-type" evidence="9">
    <location>
        <begin position="1623"/>
        <end position="1650"/>
    </location>
</feature>
<keyword evidence="10" id="KW-1185">Reference proteome</keyword>
<evidence type="ECO:0000256" key="2">
    <source>
        <dbReference type="ARBA" id="ARBA00022723"/>
    </source>
</evidence>
<dbReference type="SMART" id="SM00355">
    <property type="entry name" value="ZnF_C2H2"/>
    <property type="match status" value="21"/>
</dbReference>
<feature type="region of interest" description="Disordered" evidence="8">
    <location>
        <begin position="2258"/>
        <end position="2292"/>
    </location>
</feature>
<keyword evidence="6" id="KW-0539">Nucleus</keyword>
<protein>
    <submittedName>
        <fullName evidence="11">C2H2-type domain-containing protein</fullName>
    </submittedName>
</protein>
<dbReference type="PANTHER" id="PTHR24406">
    <property type="entry name" value="TRANSCRIPTIONAL REPRESSOR CTCFL-RELATED"/>
    <property type="match status" value="1"/>
</dbReference>
<evidence type="ECO:0000313" key="11">
    <source>
        <dbReference type="WBParaSite" id="Csp11.Scaffold630.g17209.t1"/>
    </source>
</evidence>
<evidence type="ECO:0000256" key="1">
    <source>
        <dbReference type="ARBA" id="ARBA00004123"/>
    </source>
</evidence>
<feature type="compositionally biased region" description="Basic and acidic residues" evidence="8">
    <location>
        <begin position="106"/>
        <end position="132"/>
    </location>
</feature>
<keyword evidence="3" id="KW-0677">Repeat</keyword>
<feature type="region of interest" description="Disordered" evidence="8">
    <location>
        <begin position="104"/>
        <end position="207"/>
    </location>
</feature>
<dbReference type="GO" id="GO:0008270">
    <property type="term" value="F:zinc ion binding"/>
    <property type="evidence" value="ECO:0007669"/>
    <property type="project" value="UniProtKB-KW"/>
</dbReference>
<feature type="region of interest" description="Disordered" evidence="8">
    <location>
        <begin position="972"/>
        <end position="997"/>
    </location>
</feature>
<organism evidence="10 11">
    <name type="scientific">Caenorhabditis tropicalis</name>
    <dbReference type="NCBI Taxonomy" id="1561998"/>
    <lineage>
        <taxon>Eukaryota</taxon>
        <taxon>Metazoa</taxon>
        <taxon>Ecdysozoa</taxon>
        <taxon>Nematoda</taxon>
        <taxon>Chromadorea</taxon>
        <taxon>Rhabditida</taxon>
        <taxon>Rhabditina</taxon>
        <taxon>Rhabditomorpha</taxon>
        <taxon>Rhabditoidea</taxon>
        <taxon>Rhabditidae</taxon>
        <taxon>Peloderinae</taxon>
        <taxon>Caenorhabditis</taxon>
    </lineage>
</organism>
<dbReference type="InterPro" id="IPR050888">
    <property type="entry name" value="ZnF_C2H2-type_TF"/>
</dbReference>
<keyword evidence="4 7" id="KW-0863">Zinc-finger</keyword>
<dbReference type="GO" id="GO:0005634">
    <property type="term" value="C:nucleus"/>
    <property type="evidence" value="ECO:0007669"/>
    <property type="project" value="UniProtKB-SubCell"/>
</dbReference>
<evidence type="ECO:0000313" key="10">
    <source>
        <dbReference type="Proteomes" id="UP000095282"/>
    </source>
</evidence>
<evidence type="ECO:0000256" key="4">
    <source>
        <dbReference type="ARBA" id="ARBA00022771"/>
    </source>
</evidence>
<feature type="compositionally biased region" description="Basic and acidic residues" evidence="8">
    <location>
        <begin position="634"/>
        <end position="651"/>
    </location>
</feature>
<feature type="region of interest" description="Disordered" evidence="8">
    <location>
        <begin position="634"/>
        <end position="703"/>
    </location>
</feature>
<accession>A0A1I7ULP1</accession>
<dbReference type="Proteomes" id="UP000095282">
    <property type="component" value="Unplaced"/>
</dbReference>
<evidence type="ECO:0000256" key="3">
    <source>
        <dbReference type="ARBA" id="ARBA00022737"/>
    </source>
</evidence>
<feature type="region of interest" description="Disordered" evidence="8">
    <location>
        <begin position="15"/>
        <end position="87"/>
    </location>
</feature>
<feature type="domain" description="C2H2-type" evidence="9">
    <location>
        <begin position="536"/>
        <end position="563"/>
    </location>
</feature>
<dbReference type="PROSITE" id="PS50157">
    <property type="entry name" value="ZINC_FINGER_C2H2_2"/>
    <property type="match status" value="2"/>
</dbReference>
<dbReference type="STRING" id="1561998.A0A1I7ULP1"/>
<evidence type="ECO:0000256" key="6">
    <source>
        <dbReference type="ARBA" id="ARBA00023242"/>
    </source>
</evidence>
<name>A0A1I7ULP1_9PELO</name>
<proteinExistence type="predicted"/>
<evidence type="ECO:0000259" key="9">
    <source>
        <dbReference type="PROSITE" id="PS50157"/>
    </source>
</evidence>
<comment type="subcellular location">
    <subcellularLocation>
        <location evidence="1">Nucleus</location>
    </subcellularLocation>
</comment>
<dbReference type="Gene3D" id="3.30.160.60">
    <property type="entry name" value="Classic Zinc Finger"/>
    <property type="match status" value="1"/>
</dbReference>
<feature type="compositionally biased region" description="Acidic residues" evidence="8">
    <location>
        <begin position="45"/>
        <end position="73"/>
    </location>
</feature>
<keyword evidence="2" id="KW-0479">Metal-binding</keyword>